<dbReference type="PROSITE" id="PS50043">
    <property type="entry name" value="HTH_LUXR_2"/>
    <property type="match status" value="1"/>
</dbReference>
<accession>A0A1H6LCF9</accession>
<protein>
    <submittedName>
        <fullName evidence="5">Regulatory protein, luxR family</fullName>
    </submittedName>
</protein>
<dbReference type="PRINTS" id="PR00038">
    <property type="entry name" value="HTHLUXR"/>
</dbReference>
<name>A0A1H6LCF9_MYCRU</name>
<feature type="domain" description="HTH luxR-type" evidence="4">
    <location>
        <begin position="736"/>
        <end position="799"/>
    </location>
</feature>
<keyword evidence="2" id="KW-0238">DNA-binding</keyword>
<dbReference type="GO" id="GO:0006355">
    <property type="term" value="P:regulation of DNA-templated transcription"/>
    <property type="evidence" value="ECO:0007669"/>
    <property type="project" value="InterPro"/>
</dbReference>
<evidence type="ECO:0000256" key="1">
    <source>
        <dbReference type="ARBA" id="ARBA00023015"/>
    </source>
</evidence>
<dbReference type="PANTHER" id="PTHR44688:SF16">
    <property type="entry name" value="DNA-BINDING TRANSCRIPTIONAL ACTIVATOR DEVR_DOSR"/>
    <property type="match status" value="1"/>
</dbReference>
<dbReference type="SUPFAM" id="SSF52540">
    <property type="entry name" value="P-loop containing nucleoside triphosphate hydrolases"/>
    <property type="match status" value="1"/>
</dbReference>
<keyword evidence="6" id="KW-1185">Reference proteome</keyword>
<dbReference type="InterPro" id="IPR027417">
    <property type="entry name" value="P-loop_NTPase"/>
</dbReference>
<keyword evidence="1" id="KW-0805">Transcription regulation</keyword>
<dbReference type="AlphaFoldDB" id="A0A1H6LCF9"/>
<dbReference type="GO" id="GO:0003677">
    <property type="term" value="F:DNA binding"/>
    <property type="evidence" value="ECO:0007669"/>
    <property type="project" value="UniProtKB-KW"/>
</dbReference>
<dbReference type="SMART" id="SM00421">
    <property type="entry name" value="HTH_LUXR"/>
    <property type="match status" value="1"/>
</dbReference>
<dbReference type="PANTHER" id="PTHR44688">
    <property type="entry name" value="DNA-BINDING TRANSCRIPTIONAL ACTIVATOR DEVR_DOSR"/>
    <property type="match status" value="1"/>
</dbReference>
<dbReference type="Gene3D" id="1.10.10.10">
    <property type="entry name" value="Winged helix-like DNA-binding domain superfamily/Winged helix DNA-binding domain"/>
    <property type="match status" value="1"/>
</dbReference>
<dbReference type="InterPro" id="IPR036388">
    <property type="entry name" value="WH-like_DNA-bd_sf"/>
</dbReference>
<dbReference type="Pfam" id="PF00196">
    <property type="entry name" value="GerE"/>
    <property type="match status" value="1"/>
</dbReference>
<gene>
    <name evidence="5" type="ORF">SAMN04489835_4526</name>
</gene>
<reference evidence="6" key="1">
    <citation type="submission" date="2016-10" db="EMBL/GenBank/DDBJ databases">
        <authorList>
            <person name="Varghese N."/>
            <person name="Submissions S."/>
        </authorList>
    </citation>
    <scope>NUCLEOTIDE SEQUENCE [LARGE SCALE GENOMIC DNA]</scope>
    <source>
        <strain evidence="6">DSM 45405</strain>
    </source>
</reference>
<dbReference type="SUPFAM" id="SSF46894">
    <property type="entry name" value="C-terminal effector domain of the bipartite response regulators"/>
    <property type="match status" value="1"/>
</dbReference>
<dbReference type="STRING" id="370526.SAMN04489835_4526"/>
<dbReference type="EMBL" id="LT629971">
    <property type="protein sequence ID" value="SEH82043.1"/>
    <property type="molecule type" value="Genomic_DNA"/>
</dbReference>
<organism evidence="5 6">
    <name type="scientific">Mycolicibacterium rutilum</name>
    <name type="common">Mycobacterium rutilum</name>
    <dbReference type="NCBI Taxonomy" id="370526"/>
    <lineage>
        <taxon>Bacteria</taxon>
        <taxon>Bacillati</taxon>
        <taxon>Actinomycetota</taxon>
        <taxon>Actinomycetes</taxon>
        <taxon>Mycobacteriales</taxon>
        <taxon>Mycobacteriaceae</taxon>
        <taxon>Mycolicibacterium</taxon>
    </lineage>
</organism>
<dbReference type="Proteomes" id="UP000182915">
    <property type="component" value="Chromosome I"/>
</dbReference>
<dbReference type="PROSITE" id="PS00622">
    <property type="entry name" value="HTH_LUXR_1"/>
    <property type="match status" value="1"/>
</dbReference>
<keyword evidence="3" id="KW-0804">Transcription</keyword>
<evidence type="ECO:0000256" key="2">
    <source>
        <dbReference type="ARBA" id="ARBA00023125"/>
    </source>
</evidence>
<proteinExistence type="predicted"/>
<dbReference type="CDD" id="cd06170">
    <property type="entry name" value="LuxR_C_like"/>
    <property type="match status" value="1"/>
</dbReference>
<dbReference type="InterPro" id="IPR000792">
    <property type="entry name" value="Tscrpt_reg_LuxR_C"/>
</dbReference>
<sequence length="799" mass="84491">MATASARELPLGAFASWVQDEFTDPLRLVHSVIDSLTAAPPDTPVIVGVDDAHLLDELSAFVLHQIVVRQAAKVIVTVRDGEPLPAALQDLWRGSHFERLDLQPLSMTETAELLVATLTGSVDPEVVRRLWKLTRGNVLYLRNIVEQELLDGRLAKHQAFWRWTGHPVLPPGLAELIDSRIGALPDPVSDVLDALAIGEPLELSALARITDPAAIEEADVRGLISLSDIDGTPVVRIAHPLYGEVRRNRAPATRLRRLRGLVAAELAASDHRDDMQIVVRRATLSLDADLKPPPELFIRAAHGAAWQVDVGLAERLADAAVRAGGGADALFIHAFLLTWLGRGAEAEHLLSGAADRYTGIDRAKLVFVRATNRLFCLGDAAGAAELIDGAEAHDGGCVDAARVVYCAATGDPRAALEASARIVPAELPDVAARMAVWAMTVAAGEVGRTSEAEAIAETGYPIGIRGYLVIIDAHLSAYWLAGRMADAQRVAEVLRVRASTFPSPQLSPVSVGVSGRAALSAGRVAEACSVLAPAVELMRASGDPIGWTYRYRLPLTAALAMSGRVTEAAASEAVIAAACPQGWEFLAYERALAQAWVAAAQGAVSEAIRTIRAAAETAGSRGQLAAEVACLQTAVQFGDGSCGVRLSELASLVEGHRAGLAARFAEALRAGDGVGLEAVSVEFEGIGDMVAAVDAASHAATAFRRAERSGSALTNASRARELARRCGGLSTPALQKASVPVPFTNREREIVALIGQGLSSREIAERLTLSVRTVEGHIYRAMVKTGAEDRAQLARMITG</sequence>
<evidence type="ECO:0000259" key="4">
    <source>
        <dbReference type="PROSITE" id="PS50043"/>
    </source>
</evidence>
<evidence type="ECO:0000313" key="6">
    <source>
        <dbReference type="Proteomes" id="UP000182915"/>
    </source>
</evidence>
<evidence type="ECO:0000256" key="3">
    <source>
        <dbReference type="ARBA" id="ARBA00023163"/>
    </source>
</evidence>
<dbReference type="InterPro" id="IPR016032">
    <property type="entry name" value="Sig_transdc_resp-reg_C-effctor"/>
</dbReference>
<evidence type="ECO:0000313" key="5">
    <source>
        <dbReference type="EMBL" id="SEH82043.1"/>
    </source>
</evidence>